<feature type="compositionally biased region" description="Basic and acidic residues" evidence="1">
    <location>
        <begin position="45"/>
        <end position="55"/>
    </location>
</feature>
<dbReference type="Proteomes" id="UP000531594">
    <property type="component" value="Unassembled WGS sequence"/>
</dbReference>
<dbReference type="RefSeq" id="WP_184530523.1">
    <property type="nucleotide sequence ID" value="NZ_JACHGK010000047.1"/>
</dbReference>
<comment type="caution">
    <text evidence="3">The sequence shown here is derived from an EMBL/GenBank/DDBJ whole genome shotgun (WGS) entry which is preliminary data.</text>
</comment>
<organism evidence="3 4">
    <name type="scientific">Bacillus benzoevorans</name>
    <dbReference type="NCBI Taxonomy" id="1456"/>
    <lineage>
        <taxon>Bacteria</taxon>
        <taxon>Bacillati</taxon>
        <taxon>Bacillota</taxon>
        <taxon>Bacilli</taxon>
        <taxon>Bacillales</taxon>
        <taxon>Bacillaceae</taxon>
        <taxon>Bacillus</taxon>
    </lineage>
</organism>
<reference evidence="3 4" key="1">
    <citation type="submission" date="2020-08" db="EMBL/GenBank/DDBJ databases">
        <title>Genomic Encyclopedia of Type Strains, Phase IV (KMG-IV): sequencing the most valuable type-strain genomes for metagenomic binning, comparative biology and taxonomic classification.</title>
        <authorList>
            <person name="Goeker M."/>
        </authorList>
    </citation>
    <scope>NUCLEOTIDE SEQUENCE [LARGE SCALE GENOMIC DNA]</scope>
    <source>
        <strain evidence="3 4">DSM 5391</strain>
    </source>
</reference>
<sequence length="180" mass="20201">MVNIKRGICIIWVIFLLALVGCSSKNEAEQDKPKKSVNNQPNVEETTKESGKDIVGEERDWKESEHFKIDNTKLIGKPNLIGVTFDENDKFYVNKPQKHIWFFWGTAEQVNGTLTVKAVHQDTSEQIELVEDAPMGGPLNGANNHAPTSMKFTKSGTWALDAYIGDKLFSSVTIIVEDYI</sequence>
<feature type="chain" id="PRO_5038469290" description="DUF4871 domain-containing protein" evidence="2">
    <location>
        <begin position="29"/>
        <end position="180"/>
    </location>
</feature>
<name>A0A7X0HWC4_9BACI</name>
<evidence type="ECO:0008006" key="5">
    <source>
        <dbReference type="Google" id="ProtNLM"/>
    </source>
</evidence>
<feature type="signal peptide" evidence="2">
    <location>
        <begin position="1"/>
        <end position="28"/>
    </location>
</feature>
<accession>A0A7X0HWC4</accession>
<feature type="region of interest" description="Disordered" evidence="1">
    <location>
        <begin position="28"/>
        <end position="55"/>
    </location>
</feature>
<evidence type="ECO:0000313" key="4">
    <source>
        <dbReference type="Proteomes" id="UP000531594"/>
    </source>
</evidence>
<evidence type="ECO:0000313" key="3">
    <source>
        <dbReference type="EMBL" id="MBB6448038.1"/>
    </source>
</evidence>
<gene>
    <name evidence="3" type="ORF">HNR53_004764</name>
</gene>
<dbReference type="EMBL" id="JACHGK010000047">
    <property type="protein sequence ID" value="MBB6448038.1"/>
    <property type="molecule type" value="Genomic_DNA"/>
</dbReference>
<dbReference type="Gene3D" id="2.60.40.3830">
    <property type="match status" value="1"/>
</dbReference>
<keyword evidence="4" id="KW-1185">Reference proteome</keyword>
<dbReference type="PROSITE" id="PS51257">
    <property type="entry name" value="PROKAR_LIPOPROTEIN"/>
    <property type="match status" value="1"/>
</dbReference>
<keyword evidence="2" id="KW-0732">Signal</keyword>
<proteinExistence type="predicted"/>
<dbReference type="AlphaFoldDB" id="A0A7X0HWC4"/>
<protein>
    <recommendedName>
        <fullName evidence="5">DUF4871 domain-containing protein</fullName>
    </recommendedName>
</protein>
<evidence type="ECO:0000256" key="2">
    <source>
        <dbReference type="SAM" id="SignalP"/>
    </source>
</evidence>
<evidence type="ECO:0000256" key="1">
    <source>
        <dbReference type="SAM" id="MobiDB-lite"/>
    </source>
</evidence>